<proteinExistence type="predicted"/>
<evidence type="ECO:0000313" key="1">
    <source>
        <dbReference type="EMBL" id="PPB12991.1"/>
    </source>
</evidence>
<evidence type="ECO:0000313" key="2">
    <source>
        <dbReference type="Proteomes" id="UP000239759"/>
    </source>
</evidence>
<dbReference type="EMBL" id="PRKQ01000001">
    <property type="protein sequence ID" value="PPB12991.1"/>
    <property type="molecule type" value="Genomic_DNA"/>
</dbReference>
<accession>A0AAP8U759</accession>
<comment type="caution">
    <text evidence="1">The sequence shown here is derived from an EMBL/GenBank/DDBJ whole genome shotgun (WGS) entry which is preliminary data.</text>
</comment>
<name>A0AAP8U759_BRELA</name>
<dbReference type="RefSeq" id="WP_104030392.1">
    <property type="nucleotide sequence ID" value="NZ_PRKQ01000001.1"/>
</dbReference>
<organism evidence="1 2">
    <name type="scientific">Brevibacillus laterosporus</name>
    <name type="common">Bacillus laterosporus</name>
    <dbReference type="NCBI Taxonomy" id="1465"/>
    <lineage>
        <taxon>Bacteria</taxon>
        <taxon>Bacillati</taxon>
        <taxon>Bacillota</taxon>
        <taxon>Bacilli</taxon>
        <taxon>Bacillales</taxon>
        <taxon>Paenibacillaceae</taxon>
        <taxon>Brevibacillus</taxon>
    </lineage>
</organism>
<reference evidence="1 2" key="1">
    <citation type="submission" date="2018-02" db="EMBL/GenBank/DDBJ databases">
        <title>Comparative analysis of genomes of three Brevibacillus laterosporus strains producers of potent antimicrobials isolated from silage.</title>
        <authorList>
            <person name="Kojic M."/>
            <person name="Miljkovic M."/>
            <person name="Studholme D."/>
            <person name="Filipic B."/>
        </authorList>
    </citation>
    <scope>NUCLEOTIDE SEQUENCE [LARGE SCALE GENOMIC DNA]</scope>
    <source>
        <strain evidence="1 2">BGSP11</strain>
    </source>
</reference>
<dbReference type="AlphaFoldDB" id="A0AAP8U759"/>
<dbReference type="Proteomes" id="UP000239759">
    <property type="component" value="Unassembled WGS sequence"/>
</dbReference>
<gene>
    <name evidence="1" type="ORF">C4A77_00980</name>
</gene>
<sequence length="76" mass="9067">MIHKDGKRWENDGRKIAYLKKSAAKGVITNECNKYAFDRIWNREDYFSEAYQIAKDTAFDEELKRFKIVEYVPKGE</sequence>
<protein>
    <submittedName>
        <fullName evidence="1">Uncharacterized protein</fullName>
    </submittedName>
</protein>